<evidence type="ECO:0000313" key="4">
    <source>
        <dbReference type="EMBL" id="RHW66860.1"/>
    </source>
</evidence>
<dbReference type="EMBL" id="QSBY01000018">
    <property type="protein sequence ID" value="RHW66837.1"/>
    <property type="molecule type" value="Genomic_DNA"/>
</dbReference>
<organism evidence="9 10">
    <name type="scientific">Trypanosoma brucei equiperdum</name>
    <dbReference type="NCBI Taxonomy" id="630700"/>
    <lineage>
        <taxon>Eukaryota</taxon>
        <taxon>Discoba</taxon>
        <taxon>Euglenozoa</taxon>
        <taxon>Kinetoplastea</taxon>
        <taxon>Metakinetoplastina</taxon>
        <taxon>Trypanosomatida</taxon>
        <taxon>Trypanosomatidae</taxon>
        <taxon>Trypanosoma</taxon>
    </lineage>
</organism>
<protein>
    <submittedName>
        <fullName evidence="9">Uncharacterized protein</fullName>
    </submittedName>
</protein>
<proteinExistence type="predicted"/>
<dbReference type="AlphaFoldDB" id="A0A3L6KQH7"/>
<comment type="caution">
    <text evidence="9">The sequence shown here is derived from an EMBL/GenBank/DDBJ whole genome shotgun (WGS) entry which is preliminary data.</text>
</comment>
<evidence type="ECO:0000313" key="10">
    <source>
        <dbReference type="Proteomes" id="UP000266743"/>
    </source>
</evidence>
<evidence type="ECO:0000313" key="2">
    <source>
        <dbReference type="EMBL" id="RHW66829.1"/>
    </source>
</evidence>
<dbReference type="Proteomes" id="UP000266743">
    <property type="component" value="Unassembled WGS sequence"/>
</dbReference>
<sequence length="134" mass="14536">MLRYYTQKTRLQGPSNARYGGGRSSHGGFQSKNGPVVAAMPKLQAWTAELAALNLETDSAHGKAGNPQWTQKSVGLTTSGQQQTCTLTITATRETEKMFEQTPQTLAKIQSVCAKLTEPKALKLRSLSALKAKR</sequence>
<dbReference type="EMBL" id="QSBY01000018">
    <property type="protein sequence ID" value="RHW66860.1"/>
    <property type="molecule type" value="Genomic_DNA"/>
</dbReference>
<feature type="region of interest" description="Disordered" evidence="1">
    <location>
        <begin position="1"/>
        <end position="33"/>
    </location>
</feature>
<evidence type="ECO:0000313" key="3">
    <source>
        <dbReference type="EMBL" id="RHW66837.1"/>
    </source>
</evidence>
<dbReference type="EMBL" id="QSBY01000018">
    <property type="protein sequence ID" value="RHW66869.1"/>
    <property type="molecule type" value="Genomic_DNA"/>
</dbReference>
<feature type="compositionally biased region" description="Polar residues" evidence="1">
    <location>
        <begin position="1"/>
        <end position="15"/>
    </location>
</feature>
<dbReference type="EMBL" id="QSBY01000018">
    <property type="protein sequence ID" value="RHW66867.1"/>
    <property type="molecule type" value="Genomic_DNA"/>
</dbReference>
<dbReference type="EMBL" id="QSBY01000018">
    <property type="protein sequence ID" value="RHW66879.1"/>
    <property type="molecule type" value="Genomic_DNA"/>
</dbReference>
<name>A0A3L6KQH7_9TRYP</name>
<evidence type="ECO:0000313" key="9">
    <source>
        <dbReference type="EMBL" id="RHW66902.1"/>
    </source>
</evidence>
<dbReference type="EMBL" id="QSBY01000018">
    <property type="protein sequence ID" value="RHW66898.1"/>
    <property type="molecule type" value="Genomic_DNA"/>
</dbReference>
<dbReference type="EMBL" id="QSBY01000018">
    <property type="protein sequence ID" value="RHW66829.1"/>
    <property type="molecule type" value="Genomic_DNA"/>
</dbReference>
<reference evidence="9 10" key="1">
    <citation type="submission" date="2018-09" db="EMBL/GenBank/DDBJ databases">
        <title>whole genome sequence of T. equiperdum IVM-t1 strain.</title>
        <authorList>
            <person name="Suganuma K."/>
        </authorList>
    </citation>
    <scope>NUCLEOTIDE SEQUENCE [LARGE SCALE GENOMIC DNA]</scope>
    <source>
        <strain evidence="9 10">IVM-t1</strain>
    </source>
</reference>
<evidence type="ECO:0000256" key="1">
    <source>
        <dbReference type="SAM" id="MobiDB-lite"/>
    </source>
</evidence>
<evidence type="ECO:0000313" key="7">
    <source>
        <dbReference type="EMBL" id="RHW66879.1"/>
    </source>
</evidence>
<evidence type="ECO:0000313" key="8">
    <source>
        <dbReference type="EMBL" id="RHW66898.1"/>
    </source>
</evidence>
<accession>A0A3L6KQH7</accession>
<gene>
    <name evidence="7" type="ORF">DPX39_000080300</name>
    <name evidence="5" type="ORF">DPX39_000086500</name>
    <name evidence="2" type="ORF">DPX39_000089700</name>
    <name evidence="3" type="ORF">DPX39_000090600</name>
    <name evidence="9" type="ORF">DPX39_000096800</name>
    <name evidence="6" type="ORF">DPX39_000103100</name>
    <name evidence="8" type="ORF">DPX39_000106300</name>
    <name evidence="4" type="ORF">DPX39_000107200</name>
</gene>
<dbReference type="EMBL" id="QSBY01000018">
    <property type="protein sequence ID" value="RHW66902.1"/>
    <property type="molecule type" value="Genomic_DNA"/>
</dbReference>
<evidence type="ECO:0000313" key="6">
    <source>
        <dbReference type="EMBL" id="RHW66869.1"/>
    </source>
</evidence>
<evidence type="ECO:0000313" key="5">
    <source>
        <dbReference type="EMBL" id="RHW66867.1"/>
    </source>
</evidence>